<dbReference type="EC" id="3.1.3.5" evidence="4"/>
<keyword evidence="5" id="KW-0479">Metal-binding</keyword>
<evidence type="ECO:0000313" key="17">
    <source>
        <dbReference type="EMBL" id="KAJ3132134.1"/>
    </source>
</evidence>
<keyword evidence="13" id="KW-0546">Nucleotide metabolism</keyword>
<dbReference type="FunFam" id="1.10.150.340:FF:000001">
    <property type="entry name" value="Cytosolic 5-nucleotidase 3-like"/>
    <property type="match status" value="1"/>
</dbReference>
<keyword evidence="8" id="KW-0378">Hydrolase</keyword>
<evidence type="ECO:0000256" key="7">
    <source>
        <dbReference type="ARBA" id="ARBA00022771"/>
    </source>
</evidence>
<dbReference type="InterPro" id="IPR013083">
    <property type="entry name" value="Znf_RING/FYVE/PHD"/>
</dbReference>
<dbReference type="InterPro" id="IPR014001">
    <property type="entry name" value="Helicase_ATP-bd"/>
</dbReference>
<organism evidence="17 18">
    <name type="scientific">Physocladia obscura</name>
    <dbReference type="NCBI Taxonomy" id="109957"/>
    <lineage>
        <taxon>Eukaryota</taxon>
        <taxon>Fungi</taxon>
        <taxon>Fungi incertae sedis</taxon>
        <taxon>Chytridiomycota</taxon>
        <taxon>Chytridiomycota incertae sedis</taxon>
        <taxon>Chytridiomycetes</taxon>
        <taxon>Chytridiales</taxon>
        <taxon>Chytriomycetaceae</taxon>
        <taxon>Physocladia</taxon>
    </lineage>
</organism>
<dbReference type="SMART" id="SM00490">
    <property type="entry name" value="HELICc"/>
    <property type="match status" value="1"/>
</dbReference>
<keyword evidence="10" id="KW-0862">Zinc</keyword>
<dbReference type="InterPro" id="IPR017907">
    <property type="entry name" value="Znf_RING_CS"/>
</dbReference>
<dbReference type="Gene3D" id="3.40.50.300">
    <property type="entry name" value="P-loop containing nucleotide triphosphate hydrolases"/>
    <property type="match status" value="2"/>
</dbReference>
<dbReference type="InterPro" id="IPR023214">
    <property type="entry name" value="HAD_sf"/>
</dbReference>
<feature type="compositionally biased region" description="Polar residues" evidence="14">
    <location>
        <begin position="335"/>
        <end position="345"/>
    </location>
</feature>
<evidence type="ECO:0000256" key="8">
    <source>
        <dbReference type="ARBA" id="ARBA00022801"/>
    </source>
</evidence>
<dbReference type="SUPFAM" id="SSF52540">
    <property type="entry name" value="P-loop containing nucleoside triphosphate hydrolases"/>
    <property type="match status" value="1"/>
</dbReference>
<comment type="similarity">
    <text evidence="2">Belongs to the pyrimidine 5'-nucleotidase family.</text>
</comment>
<evidence type="ECO:0000256" key="10">
    <source>
        <dbReference type="ARBA" id="ARBA00022833"/>
    </source>
</evidence>
<dbReference type="SUPFAM" id="SSF57850">
    <property type="entry name" value="RING/U-box"/>
    <property type="match status" value="1"/>
</dbReference>
<keyword evidence="18" id="KW-1185">Reference proteome</keyword>
<dbReference type="GO" id="GO:0000287">
    <property type="term" value="F:magnesium ion binding"/>
    <property type="evidence" value="ECO:0007669"/>
    <property type="project" value="InterPro"/>
</dbReference>
<dbReference type="Pfam" id="PF00271">
    <property type="entry name" value="Helicase_C"/>
    <property type="match status" value="1"/>
</dbReference>
<dbReference type="CDD" id="cd17917">
    <property type="entry name" value="DEXHc_RHA-like"/>
    <property type="match status" value="1"/>
</dbReference>
<dbReference type="NCBIfam" id="TIGR01544">
    <property type="entry name" value="HAD-SF-IE"/>
    <property type="match status" value="1"/>
</dbReference>
<dbReference type="SFLD" id="SFLDS00003">
    <property type="entry name" value="Haloacid_Dehalogenase"/>
    <property type="match status" value="1"/>
</dbReference>
<dbReference type="GO" id="GO:0008270">
    <property type="term" value="F:zinc ion binding"/>
    <property type="evidence" value="ECO:0007669"/>
    <property type="project" value="UniProtKB-KW"/>
</dbReference>
<evidence type="ECO:0000256" key="3">
    <source>
        <dbReference type="ARBA" id="ARBA00008792"/>
    </source>
</evidence>
<accession>A0AAD5XIS7</accession>
<dbReference type="InterPro" id="IPR027417">
    <property type="entry name" value="P-loop_NTPase"/>
</dbReference>
<evidence type="ECO:0000256" key="9">
    <source>
        <dbReference type="ARBA" id="ARBA00022806"/>
    </source>
</evidence>
<evidence type="ECO:0000256" key="13">
    <source>
        <dbReference type="ARBA" id="ARBA00023080"/>
    </source>
</evidence>
<reference evidence="17" key="1">
    <citation type="submission" date="2020-05" db="EMBL/GenBank/DDBJ databases">
        <title>Phylogenomic resolution of chytrid fungi.</title>
        <authorList>
            <person name="Stajich J.E."/>
            <person name="Amses K."/>
            <person name="Simmons R."/>
            <person name="Seto K."/>
            <person name="Myers J."/>
            <person name="Bonds A."/>
            <person name="Quandt C.A."/>
            <person name="Barry K."/>
            <person name="Liu P."/>
            <person name="Grigoriev I."/>
            <person name="Longcore J.E."/>
            <person name="James T.Y."/>
        </authorList>
    </citation>
    <scope>NUCLEOTIDE SEQUENCE</scope>
    <source>
        <strain evidence="17">JEL0513</strain>
    </source>
</reference>
<dbReference type="Gene3D" id="3.30.40.10">
    <property type="entry name" value="Zinc/RING finger domain, C3HC4 (zinc finger)"/>
    <property type="match status" value="1"/>
</dbReference>
<evidence type="ECO:0000256" key="11">
    <source>
        <dbReference type="ARBA" id="ARBA00022840"/>
    </source>
</evidence>
<dbReference type="GO" id="GO:0005737">
    <property type="term" value="C:cytoplasm"/>
    <property type="evidence" value="ECO:0007669"/>
    <property type="project" value="InterPro"/>
</dbReference>
<dbReference type="PROSITE" id="PS51192">
    <property type="entry name" value="HELICASE_ATP_BIND_1"/>
    <property type="match status" value="1"/>
</dbReference>
<evidence type="ECO:0000256" key="1">
    <source>
        <dbReference type="ARBA" id="ARBA00000815"/>
    </source>
</evidence>
<comment type="similarity">
    <text evidence="3">Belongs to the DEAD box helicase family. DEAH subfamily.</text>
</comment>
<evidence type="ECO:0000259" key="16">
    <source>
        <dbReference type="PROSITE" id="PS51194"/>
    </source>
</evidence>
<feature type="domain" description="Helicase ATP-binding" evidence="15">
    <location>
        <begin position="1380"/>
        <end position="1550"/>
    </location>
</feature>
<dbReference type="Pfam" id="PF05822">
    <property type="entry name" value="UMPH-1"/>
    <property type="match status" value="1"/>
</dbReference>
<dbReference type="InterPro" id="IPR011545">
    <property type="entry name" value="DEAD/DEAH_box_helicase_dom"/>
</dbReference>
<evidence type="ECO:0000313" key="18">
    <source>
        <dbReference type="Proteomes" id="UP001211907"/>
    </source>
</evidence>
<dbReference type="InterPro" id="IPR057596">
    <property type="entry name" value="RDRP_core"/>
</dbReference>
<dbReference type="InterPro" id="IPR006434">
    <property type="entry name" value="Pyrimidine_nucleotidase_eu"/>
</dbReference>
<dbReference type="SMART" id="SM00487">
    <property type="entry name" value="DEXDc"/>
    <property type="match status" value="1"/>
</dbReference>
<evidence type="ECO:0000256" key="6">
    <source>
        <dbReference type="ARBA" id="ARBA00022741"/>
    </source>
</evidence>
<dbReference type="GO" id="GO:0003968">
    <property type="term" value="F:RNA-directed RNA polymerase activity"/>
    <property type="evidence" value="ECO:0007669"/>
    <property type="project" value="InterPro"/>
</dbReference>
<dbReference type="Gene3D" id="1.10.150.340">
    <property type="entry name" value="Pyrimidine 5'-nucleotidase (UMPH-1), N-terminal domain"/>
    <property type="match status" value="1"/>
</dbReference>
<dbReference type="PANTHER" id="PTHR18934:SF99">
    <property type="entry name" value="ATP-DEPENDENT RNA HELICASE DHX37-RELATED"/>
    <property type="match status" value="1"/>
</dbReference>
<dbReference type="GO" id="GO:0003723">
    <property type="term" value="F:RNA binding"/>
    <property type="evidence" value="ECO:0007669"/>
    <property type="project" value="TreeGrafter"/>
</dbReference>
<comment type="catalytic activity">
    <reaction evidence="1">
        <text>a ribonucleoside 5'-phosphate + H2O = a ribonucleoside + phosphate</text>
        <dbReference type="Rhea" id="RHEA:12484"/>
        <dbReference type="ChEBI" id="CHEBI:15377"/>
        <dbReference type="ChEBI" id="CHEBI:18254"/>
        <dbReference type="ChEBI" id="CHEBI:43474"/>
        <dbReference type="ChEBI" id="CHEBI:58043"/>
        <dbReference type="EC" id="3.1.3.5"/>
    </reaction>
</comment>
<dbReference type="PROSITE" id="PS00690">
    <property type="entry name" value="DEAH_ATP_HELICASE"/>
    <property type="match status" value="1"/>
</dbReference>
<evidence type="ECO:0000256" key="12">
    <source>
        <dbReference type="ARBA" id="ARBA00022842"/>
    </source>
</evidence>
<dbReference type="GO" id="GO:0005524">
    <property type="term" value="F:ATP binding"/>
    <property type="evidence" value="ECO:0007669"/>
    <property type="project" value="UniProtKB-KW"/>
</dbReference>
<dbReference type="SFLD" id="SFLDG01128">
    <property type="entry name" value="C1.4:_5'-Nucleotidase_Like"/>
    <property type="match status" value="1"/>
</dbReference>
<dbReference type="Pfam" id="PF00270">
    <property type="entry name" value="DEAD"/>
    <property type="match status" value="1"/>
</dbReference>
<dbReference type="PROSITE" id="PS51194">
    <property type="entry name" value="HELICASE_CTER"/>
    <property type="match status" value="1"/>
</dbReference>
<dbReference type="InterPro" id="IPR002464">
    <property type="entry name" value="DNA/RNA_helicase_DEAH_CS"/>
</dbReference>
<evidence type="ECO:0000259" key="15">
    <source>
        <dbReference type="PROSITE" id="PS51192"/>
    </source>
</evidence>
<dbReference type="SUPFAM" id="SSF56784">
    <property type="entry name" value="HAD-like"/>
    <property type="match status" value="1"/>
</dbReference>
<feature type="domain" description="Helicase C-terminal" evidence="16">
    <location>
        <begin position="1628"/>
        <end position="1816"/>
    </location>
</feature>
<name>A0AAD5XIS7_9FUNG</name>
<dbReference type="Proteomes" id="UP001211907">
    <property type="component" value="Unassembled WGS sequence"/>
</dbReference>
<sequence length="2149" mass="243023">MTGKAFAILANNSSIRIKNKSAVEAKLTQIESDGISKVHVISDFDMTITRYWHNGVRSPSTHSILTRSDRVSDEFRTQTDVLYKKYYPMEISTTLSFEQKYAAMAEWWTHAHRRIVELHLSKKDLHDIVATTSSPVVFRDGVQHVIEASETLGVPFLVFSAGIYDVIKEILEQEGLKRNNVHIVSNRMKFDEKDVCIGFEDPMIHTFNKNEAGVHGAPYQAAIDQRPNIILMGDSLGDLRMKEGVVHSTSLTIGFLNHDPEVYLDEYLDAYDIVVLDDTSIVFVWIGSVASSDSEEPREFQCGHVVCGECLAQAVSGLSVCPHCARALSPNYNSDNTDNNRLITSRNDRVSGVNSTTTPTSNYASPGANSGRTSRVKRKQPELENSTTGSYNPHSAEIQEAIARAIELFYSHAESDSAASVSDYPEFRALVASLATANAVDELIDIIGTTPVIAAISDPISTSSSSVPPSSAFTFSYSVPEFLPSYSASALSRNDTPIRQQQSVSSSAPSSSLSRVRYLEFNCNNLHDRFSNSNGSGIRPWDRKLKERSSIRDIRKLENNQRYLLKYKPAVGSQREDVRFDIFEAKPADMMISVIFKNLEVIRVKYLGSAKKNDLDRYREFLHHGYENYVFFSFTRTMMDSKDCIMVDRNICSVLRENSGLNQVIDVAKFVKYSGLLLNELGEEIQEIAQVNVGLDRDIRRNGFNFSDGCGRVSRDIVRLLLPDVLPVPSVLQIRAPGIKGVLVVDPSLSDKTVWFRKSMQKLDILNLKDDKLMLIATLQIAVVGYSKPVRCQSLNAQVLALLLERGLNPETIIQKDRQYKAAVTHALADVAAAFDFLHICGHDSRFAKLHEILNEQHLTQKSALQRFWHELRSTHSSEISQWRRGNHHKQRKLTLNKHNNHDFEVPNTDLDVQRRIRIPLRDSTLLYGICDNRNVLRPGTCRVHITLLNNTEIVLNGRIAVMRNPCYHPGDIIILKAVDAPELSHIHNAIVFSVMGVRPDADKCAGGDLDGDQFRVIWDKEIIASLLNVEPFDYNPDRVKTYIADTVRKLGVDINVGVGGKGKGKRTRRDDTESSVDEGVTQDELINFLIGNGPFDNMVGLIDSIFVDFQKYEFVPKPDSLLNRTQVVDFLTALFSAGVDAMGINVDAVLKATRKEIAKNQSGEISKFRRLYEEIIRNTDATAQFAKLHDKPEVLLPLFVDSVNDEKQHWSVLGFVENYRPQLNQSYAGIKSRILKIGRSMMERREVRSFLNERFMSHVSKAVSNNAFQLCSQELQALEARINESITKFEDLAANKIDEADIDLINKQQKQQQEFERLFNQHANFGIVGEKLGKIIENQALSSGQRNIPDILNVETILLNELEMLKGDLPIYASRQALMECIDENQVVLILSSTGSGKSSCTPNFIVNELFFRGNLSPSKPVIVAQPRRNATTALADYLASSRRTQVGESVGSHIGKSRARVNKDRTIIICVTYGILVSYAQRDPYLRNYSVIILDEVHENSSDLLFLFGIVKNAMLYNKELKLVLMSAAVESDKIKMFFGEACKIITVEGKIYSVEPFYVGNLTKNPFMYIKRALKICEDIHKMHPVEGNSDILVFLATKKDIDAAMSEAENSLKFAEKLKLHPFPLHSKMSEAKKKFIINRGPLKFWEKLEDYKARAEYIKSKFIHFDENDEEDLDTSLIDDRFDANKIKSYIENMDRRVRSNMEDLERRVIFSTNIAETSLTIPRIGFVVDCGLHFSVDVAPIMKVQDCKLIQTTKVSAVQRMGRAGRLGPGKCYRLYSYEEHEAFPLQTYKFPTNFDMHLLSIIEIFEDLRKFSWFKEPSDEERGWAYLVLEQFGFLKEAETGSNQVITPRGQFAAELNRYDVPASVALFLMRVWSNSSRICGVFAQEVKENCATVAAFMATKNSNLFKPQFSYENFTQSVKEYFPMRSFFRSRGSGGGGYEDESVCTGISSTLSKLNMYRAWVAIGNDLSGKEKFCREFCLDGYEMNQLSKTRELILEQMENKQQWLNEVMGLEGEFDGLPTLKDGPMTRKEQANFILDHLTSACFTNLGYYDPASEQVTLVNGNKPVVAKIGRREAKMFGPQDNRCALVLFHSLSKQLSTSRWADNMEFNVSHIDPLPWAWPKGIPSFFITQYLQYFPHFPS</sequence>
<dbReference type="InterPro" id="IPR036412">
    <property type="entry name" value="HAD-like_sf"/>
</dbReference>
<dbReference type="GO" id="GO:0004386">
    <property type="term" value="F:helicase activity"/>
    <property type="evidence" value="ECO:0007669"/>
    <property type="project" value="UniProtKB-KW"/>
</dbReference>
<feature type="region of interest" description="Disordered" evidence="14">
    <location>
        <begin position="335"/>
        <end position="392"/>
    </location>
</feature>
<evidence type="ECO:0000256" key="2">
    <source>
        <dbReference type="ARBA" id="ARBA00008389"/>
    </source>
</evidence>
<keyword evidence="9" id="KW-0347">Helicase</keyword>
<dbReference type="PROSITE" id="PS00518">
    <property type="entry name" value="ZF_RING_1"/>
    <property type="match status" value="1"/>
</dbReference>
<dbReference type="EMBL" id="JADGJH010000264">
    <property type="protein sequence ID" value="KAJ3132134.1"/>
    <property type="molecule type" value="Genomic_DNA"/>
</dbReference>
<dbReference type="CDD" id="cd18791">
    <property type="entry name" value="SF2_C_RHA"/>
    <property type="match status" value="1"/>
</dbReference>
<keyword evidence="7" id="KW-0863">Zinc-finger</keyword>
<dbReference type="Gene3D" id="3.40.50.1000">
    <property type="entry name" value="HAD superfamily/HAD-like"/>
    <property type="match status" value="1"/>
</dbReference>
<keyword evidence="12" id="KW-0460">Magnesium</keyword>
<evidence type="ECO:0000256" key="14">
    <source>
        <dbReference type="SAM" id="MobiDB-lite"/>
    </source>
</evidence>
<dbReference type="Pfam" id="PF05183">
    <property type="entry name" value="RdRP"/>
    <property type="match status" value="2"/>
</dbReference>
<dbReference type="GO" id="GO:0008253">
    <property type="term" value="F:5'-nucleotidase activity"/>
    <property type="evidence" value="ECO:0007669"/>
    <property type="project" value="UniProtKB-EC"/>
</dbReference>
<dbReference type="GO" id="GO:0009117">
    <property type="term" value="P:nucleotide metabolic process"/>
    <property type="evidence" value="ECO:0007669"/>
    <property type="project" value="UniProtKB-KW"/>
</dbReference>
<evidence type="ECO:0000256" key="4">
    <source>
        <dbReference type="ARBA" id="ARBA00012643"/>
    </source>
</evidence>
<keyword evidence="11" id="KW-0067">ATP-binding</keyword>
<evidence type="ECO:0000256" key="5">
    <source>
        <dbReference type="ARBA" id="ARBA00022723"/>
    </source>
</evidence>
<comment type="caution">
    <text evidence="17">The sequence shown here is derived from an EMBL/GenBank/DDBJ whole genome shotgun (WGS) entry which is preliminary data.</text>
</comment>
<protein>
    <recommendedName>
        <fullName evidence="4">5'-nucleotidase</fullName>
        <ecNumber evidence="4">3.1.3.5</ecNumber>
    </recommendedName>
</protein>
<feature type="compositionally biased region" description="Polar residues" evidence="14">
    <location>
        <begin position="383"/>
        <end position="392"/>
    </location>
</feature>
<keyword evidence="6" id="KW-0547">Nucleotide-binding</keyword>
<dbReference type="InterPro" id="IPR001650">
    <property type="entry name" value="Helicase_C-like"/>
</dbReference>
<dbReference type="PANTHER" id="PTHR18934">
    <property type="entry name" value="ATP-DEPENDENT RNA HELICASE"/>
    <property type="match status" value="1"/>
</dbReference>
<proteinExistence type="inferred from homology"/>
<gene>
    <name evidence="17" type="primary">NT5C3</name>
    <name evidence="17" type="ORF">HK100_005663</name>
</gene>
<feature type="compositionally biased region" description="Polar residues" evidence="14">
    <location>
        <begin position="352"/>
        <end position="373"/>
    </location>
</feature>